<accession>G5RTZ3</accession>
<dbReference type="EMBL" id="AFCW01000715">
    <property type="protein sequence ID" value="EHD04620.1"/>
    <property type="molecule type" value="Genomic_DNA"/>
</dbReference>
<sequence>KSRSGYHGKDKNNQSNKQCRETTYGWFFCVFNLYADRERELSSAIHGKKTPVAAFLPVQQLCATDPQELMPGKY</sequence>
<evidence type="ECO:0000313" key="2">
    <source>
        <dbReference type="Proteomes" id="UP000004776"/>
    </source>
</evidence>
<organism evidence="1 2">
    <name type="scientific">Salmonella enterica subsp. enterica serovar Urbana str. R8-2977</name>
    <dbReference type="NCBI Taxonomy" id="913084"/>
    <lineage>
        <taxon>Bacteria</taxon>
        <taxon>Pseudomonadati</taxon>
        <taxon>Pseudomonadota</taxon>
        <taxon>Gammaproteobacteria</taxon>
        <taxon>Enterobacterales</taxon>
        <taxon>Enterobacteriaceae</taxon>
        <taxon>Salmonella</taxon>
    </lineage>
</organism>
<dbReference type="Proteomes" id="UP000004776">
    <property type="component" value="Unassembled WGS sequence"/>
</dbReference>
<reference evidence="1 2" key="1">
    <citation type="journal article" date="2011" name="BMC Genomics">
        <title>Genome sequencing reveals diversification of virulence factor content and possible host adaptation in distinct subpopulations of Salmonella enterica.</title>
        <authorList>
            <person name="den Bakker H.C."/>
            <person name="Moreno Switt A.I."/>
            <person name="Govoni G."/>
            <person name="Cummings C.A."/>
            <person name="Ranieri M.L."/>
            <person name="Degoricija L."/>
            <person name="Hoelzer K."/>
            <person name="Rodriguez-Rivera L.D."/>
            <person name="Brown S."/>
            <person name="Bolchacova E."/>
            <person name="Furtado M.R."/>
            <person name="Wiedmann M."/>
        </authorList>
    </citation>
    <scope>NUCLEOTIDE SEQUENCE [LARGE SCALE GENOMIC DNA]</scope>
    <source>
        <strain evidence="1 2">R8-2977</strain>
    </source>
</reference>
<name>G5RTZ3_SALET</name>
<proteinExistence type="predicted"/>
<dbReference type="PATRIC" id="fig|913084.3.peg.1313"/>
<evidence type="ECO:0000313" key="1">
    <source>
        <dbReference type="EMBL" id="EHD04620.1"/>
    </source>
</evidence>
<protein>
    <submittedName>
        <fullName evidence="1">Uncharacterized protein</fullName>
    </submittedName>
</protein>
<feature type="non-terminal residue" evidence="1">
    <location>
        <position position="1"/>
    </location>
</feature>
<gene>
    <name evidence="1" type="ORF">LTSEURB_1785</name>
</gene>
<comment type="caution">
    <text evidence="1">The sequence shown here is derived from an EMBL/GenBank/DDBJ whole genome shotgun (WGS) entry which is preliminary data.</text>
</comment>
<dbReference type="AlphaFoldDB" id="G5RTZ3"/>